<evidence type="ECO:0000259" key="2">
    <source>
        <dbReference type="Pfam" id="PF00149"/>
    </source>
</evidence>
<reference evidence="3" key="2">
    <citation type="submission" date="2023-01" db="EMBL/GenBank/DDBJ databases">
        <authorList>
            <person name="Sun Q."/>
            <person name="Evtushenko L."/>
        </authorList>
    </citation>
    <scope>NUCLEOTIDE SEQUENCE</scope>
    <source>
        <strain evidence="3">VKM B-1499</strain>
    </source>
</reference>
<feature type="region of interest" description="Disordered" evidence="1">
    <location>
        <begin position="1"/>
        <end position="20"/>
    </location>
</feature>
<organism evidence="3 4">
    <name type="scientific">Brevundimonas intermedia</name>
    <dbReference type="NCBI Taxonomy" id="74315"/>
    <lineage>
        <taxon>Bacteria</taxon>
        <taxon>Pseudomonadati</taxon>
        <taxon>Pseudomonadota</taxon>
        <taxon>Alphaproteobacteria</taxon>
        <taxon>Caulobacterales</taxon>
        <taxon>Caulobacteraceae</taxon>
        <taxon>Brevundimonas</taxon>
    </lineage>
</organism>
<dbReference type="InterPro" id="IPR029052">
    <property type="entry name" value="Metallo-depent_PP-like"/>
</dbReference>
<dbReference type="PANTHER" id="PTHR42850">
    <property type="entry name" value="METALLOPHOSPHOESTERASE"/>
    <property type="match status" value="1"/>
</dbReference>
<dbReference type="SUPFAM" id="SSF56300">
    <property type="entry name" value="Metallo-dependent phosphatases"/>
    <property type="match status" value="1"/>
</dbReference>
<keyword evidence="4" id="KW-1185">Reference proteome</keyword>
<dbReference type="CDD" id="cd00144">
    <property type="entry name" value="MPP_PPP_family"/>
    <property type="match status" value="1"/>
</dbReference>
<dbReference type="Pfam" id="PF00149">
    <property type="entry name" value="Metallophos"/>
    <property type="match status" value="1"/>
</dbReference>
<evidence type="ECO:0000256" key="1">
    <source>
        <dbReference type="SAM" id="MobiDB-lite"/>
    </source>
</evidence>
<dbReference type="Proteomes" id="UP001143509">
    <property type="component" value="Unassembled WGS sequence"/>
</dbReference>
<sequence length="269" mass="29537">MFSKLFKRRPLESERRKASTPEDTAAWAVGDIHGRLDLLSPLVEAMIADLEASTASRKLMIFLGDYIDRGPDSKGVIDLLAGLRSRGLFELHFLRGNHEDRMEAFLVDPDMGPGWCDYGGREALASYGVSPPFDKTDAAGWAAACEALNAAVDERQRAFLAAQDYSFTLGDYFFAHAGAEPGVPLDQQDPQQLMWVRHEFLNHPAPFERVVVHGHTPTEAVHADHRRIGLDTGAYATGVLTALRLEGETRALVQTALAGGQVSLSRRPL</sequence>
<dbReference type="InterPro" id="IPR004843">
    <property type="entry name" value="Calcineurin-like_PHP"/>
</dbReference>
<evidence type="ECO:0000313" key="4">
    <source>
        <dbReference type="Proteomes" id="UP001143509"/>
    </source>
</evidence>
<gene>
    <name evidence="3" type="ORF">GCM10017620_03540</name>
</gene>
<dbReference type="InterPro" id="IPR050126">
    <property type="entry name" value="Ap4A_hydrolase"/>
</dbReference>
<feature type="compositionally biased region" description="Basic and acidic residues" evidence="1">
    <location>
        <begin position="9"/>
        <end position="20"/>
    </location>
</feature>
<name>A0ABQ5T6H0_9CAUL</name>
<proteinExistence type="predicted"/>
<reference evidence="3" key="1">
    <citation type="journal article" date="2014" name="Int. J. Syst. Evol. Microbiol.">
        <title>Complete genome of a new Firmicutes species belonging to the dominant human colonic microbiota ('Ruminococcus bicirculans') reveals two chromosomes and a selective capacity to utilize plant glucans.</title>
        <authorList>
            <consortium name="NISC Comparative Sequencing Program"/>
            <person name="Wegmann U."/>
            <person name="Louis P."/>
            <person name="Goesmann A."/>
            <person name="Henrissat B."/>
            <person name="Duncan S.H."/>
            <person name="Flint H.J."/>
        </authorList>
    </citation>
    <scope>NUCLEOTIDE SEQUENCE</scope>
    <source>
        <strain evidence="3">VKM B-1499</strain>
    </source>
</reference>
<feature type="domain" description="Calcineurin-like phosphoesterase" evidence="2">
    <location>
        <begin position="27"/>
        <end position="226"/>
    </location>
</feature>
<dbReference type="EMBL" id="BSFD01000001">
    <property type="protein sequence ID" value="GLK47381.1"/>
    <property type="molecule type" value="Genomic_DNA"/>
</dbReference>
<dbReference type="RefSeq" id="WP_271163758.1">
    <property type="nucleotide sequence ID" value="NZ_BSFD01000001.1"/>
</dbReference>
<comment type="caution">
    <text evidence="3">The sequence shown here is derived from an EMBL/GenBank/DDBJ whole genome shotgun (WGS) entry which is preliminary data.</text>
</comment>
<accession>A0ABQ5T6H0</accession>
<protein>
    <submittedName>
        <fullName evidence="3">Bis(5'-nucleosyl)-tetraphosphatase</fullName>
    </submittedName>
</protein>
<dbReference type="PANTHER" id="PTHR42850:SF4">
    <property type="entry name" value="ZINC-DEPENDENT ENDOPOLYPHOSPHATASE"/>
    <property type="match status" value="1"/>
</dbReference>
<evidence type="ECO:0000313" key="3">
    <source>
        <dbReference type="EMBL" id="GLK47381.1"/>
    </source>
</evidence>
<dbReference type="Gene3D" id="3.60.21.10">
    <property type="match status" value="1"/>
</dbReference>